<organism evidence="1 2">
    <name type="scientific">Candidatus Synchoanobacter obligatus</name>
    <dbReference type="NCBI Taxonomy" id="2919597"/>
    <lineage>
        <taxon>Bacteria</taxon>
        <taxon>Pseudomonadati</taxon>
        <taxon>Pseudomonadota</taxon>
        <taxon>Gammaproteobacteria</taxon>
        <taxon>Candidatus Comchoanobacterales</taxon>
        <taxon>Candidatus Comchoanobacteraceae</taxon>
        <taxon>Candidatus Synchoanobacter</taxon>
    </lineage>
</organism>
<dbReference type="SUPFAM" id="SSF52540">
    <property type="entry name" value="P-loop containing nucleoside triphosphate hydrolases"/>
    <property type="match status" value="1"/>
</dbReference>
<gene>
    <name evidence="1" type="ORF">MKS91_02455</name>
</gene>
<name>A0ABT1L5J9_9GAMM</name>
<proteinExistence type="predicted"/>
<dbReference type="PANTHER" id="PTHR30050:SF5">
    <property type="entry name" value="DNAA REGULATORY INACTIVATOR HDA"/>
    <property type="match status" value="1"/>
</dbReference>
<keyword evidence="2" id="KW-1185">Reference proteome</keyword>
<dbReference type="PANTHER" id="PTHR30050">
    <property type="entry name" value="CHROMOSOMAL REPLICATION INITIATOR PROTEIN DNAA"/>
    <property type="match status" value="1"/>
</dbReference>
<dbReference type="Proteomes" id="UP001320768">
    <property type="component" value="Unassembled WGS sequence"/>
</dbReference>
<dbReference type="Gene3D" id="3.40.50.300">
    <property type="entry name" value="P-loop containing nucleotide triphosphate hydrolases"/>
    <property type="match status" value="1"/>
</dbReference>
<protein>
    <submittedName>
        <fullName evidence="1">DnaA/Hda family protein</fullName>
    </submittedName>
</protein>
<dbReference type="RefSeq" id="WP_258569257.1">
    <property type="nucleotide sequence ID" value="NZ_JAKUDN010000002.1"/>
</dbReference>
<sequence>MTHALQQTLDLSITSTKTFDNFTCPTNSDAKKMLEYYIKNPSESMIIIEGNQGTGKTHLLLAACHFFQQSGRRASFIPLRNPADIEMFFSQPIAGDLICIDDVHLATKHSDLEHNLFRLYNHAELSGSKLIWSKSSQCQFQRKDLQSREQSMLSIQLLPYTPNETYQILMQHLEQSQSTISGDICQLLIKDYTRNISKLLCKLKEIEAYAHSTQKKVTMKMARELIQADIHPLTA</sequence>
<accession>A0ABT1L5J9</accession>
<comment type="caution">
    <text evidence="1">The sequence shown here is derived from an EMBL/GenBank/DDBJ whole genome shotgun (WGS) entry which is preliminary data.</text>
</comment>
<reference evidence="1 2" key="1">
    <citation type="journal article" date="2022" name="Nat. Microbiol.">
        <title>The microbiome of a bacterivorous marine choanoflagellate contains a resource-demanding obligate bacterial associate.</title>
        <authorList>
            <person name="Needham D.M."/>
            <person name="Poirier C."/>
            <person name="Bachy C."/>
            <person name="George E.E."/>
            <person name="Wilken S."/>
            <person name="Yung C.C.M."/>
            <person name="Limardo A.J."/>
            <person name="Morando M."/>
            <person name="Sudek L."/>
            <person name="Malmstrom R.R."/>
            <person name="Keeling P.J."/>
            <person name="Santoro A.E."/>
            <person name="Worden A.Z."/>
        </authorList>
    </citation>
    <scope>NUCLEOTIDE SEQUENCE [LARGE SCALE GENOMIC DNA]</scope>
    <source>
        <strain evidence="1 2">Comchoano-2</strain>
    </source>
</reference>
<dbReference type="Gene3D" id="1.10.8.60">
    <property type="match status" value="1"/>
</dbReference>
<evidence type="ECO:0000313" key="2">
    <source>
        <dbReference type="Proteomes" id="UP001320768"/>
    </source>
</evidence>
<dbReference type="EMBL" id="JAKUDN010000002">
    <property type="protein sequence ID" value="MCP8352148.1"/>
    <property type="molecule type" value="Genomic_DNA"/>
</dbReference>
<dbReference type="InterPro" id="IPR027417">
    <property type="entry name" value="P-loop_NTPase"/>
</dbReference>
<evidence type="ECO:0000313" key="1">
    <source>
        <dbReference type="EMBL" id="MCP8352148.1"/>
    </source>
</evidence>